<evidence type="ECO:0000313" key="3">
    <source>
        <dbReference type="EMBL" id="ACL16724.1"/>
    </source>
</evidence>
<dbReference type="InterPro" id="IPR045087">
    <property type="entry name" value="Cu-oxidase_fam"/>
</dbReference>
<dbReference type="InterPro" id="IPR003961">
    <property type="entry name" value="FN3_dom"/>
</dbReference>
<dbReference type="PANTHER" id="PTHR48267:SF1">
    <property type="entry name" value="BILIRUBIN OXIDASE"/>
    <property type="match status" value="1"/>
</dbReference>
<protein>
    <submittedName>
        <fullName evidence="3">Fibronectin type III domain protein</fullName>
    </submittedName>
</protein>
<dbReference type="AlphaFoldDB" id="B8GHY4"/>
<name>B8GHY4_METPE</name>
<dbReference type="EMBL" id="CP001338">
    <property type="protein sequence ID" value="ACL16724.1"/>
    <property type="molecule type" value="Genomic_DNA"/>
</dbReference>
<proteinExistence type="predicted"/>
<dbReference type="Gene3D" id="2.60.40.10">
    <property type="entry name" value="Immunoglobulins"/>
    <property type="match status" value="2"/>
</dbReference>
<dbReference type="SUPFAM" id="SSF49265">
    <property type="entry name" value="Fibronectin type III"/>
    <property type="match status" value="1"/>
</dbReference>
<evidence type="ECO:0000313" key="4">
    <source>
        <dbReference type="Proteomes" id="UP000002457"/>
    </source>
</evidence>
<reference evidence="3 4" key="1">
    <citation type="journal article" date="2015" name="Genome Announc.">
        <title>Complete Genome Sequence of Methanosphaerula palustris E1-9CT, a Hydrogenotrophic Methanogen Isolated from a Minerotrophic Fen Peatland.</title>
        <authorList>
            <person name="Cadillo-Quiroz H."/>
            <person name="Browne P."/>
            <person name="Kyrpides N."/>
            <person name="Woyke T."/>
            <person name="Goodwin L."/>
            <person name="Detter C."/>
            <person name="Yavitt J.B."/>
            <person name="Zinder S.H."/>
        </authorList>
    </citation>
    <scope>NUCLEOTIDE SEQUENCE [LARGE SCALE GENOMIC DNA]</scope>
    <source>
        <strain evidence="4">ATCC BAA-1556 / DSM 19958 / E1-9c</strain>
    </source>
</reference>
<dbReference type="KEGG" id="mpl:Mpal_1394"/>
<feature type="compositionally biased region" description="Polar residues" evidence="1">
    <location>
        <begin position="1162"/>
        <end position="1180"/>
    </location>
</feature>
<dbReference type="Proteomes" id="UP000002457">
    <property type="component" value="Chromosome"/>
</dbReference>
<gene>
    <name evidence="3" type="ordered locus">Mpal_1394</name>
</gene>
<evidence type="ECO:0000259" key="2">
    <source>
        <dbReference type="PROSITE" id="PS50853"/>
    </source>
</evidence>
<dbReference type="CDD" id="cd13844">
    <property type="entry name" value="CuRO_1_BOD_CotA_like"/>
    <property type="match status" value="1"/>
</dbReference>
<dbReference type="InterPro" id="IPR013783">
    <property type="entry name" value="Ig-like_fold"/>
</dbReference>
<accession>B8GHY4</accession>
<feature type="region of interest" description="Disordered" evidence="1">
    <location>
        <begin position="1161"/>
        <end position="1180"/>
    </location>
</feature>
<sequence precursor="true">MTMDTHPHTGRYPQLIIAGLLIALLLLCTGVIGAAGGTDPTLSTAGTSQPTTAPAILATQTTPSGEDLNATVSTGEDLNATVSTDEATGLKYKGKTTPEEREAAADRYRQTEQAARANATIKNTGINAVSTPAPSDPLHYYGPYPNYANSPMPKGSIATVTITDGGTGYFAPVVEIVDLYNTGSGATATATADPATGTITGVNITNAGSGYTAPVVYVSNATAPQGANAQLDATIGGALSGGIRKFISALPSLSVAVPDTTTYPGADYYEIELRQYTEQLHPDLPATTLRGYVQVKNGQDVSPISYLGPTIVAQRDRPVRVKFTNKLPTGAGGNLFLPVDTTVMGAGMGPLGMDAMPMDYTQNRANIHLHGGATPWISDGTPQQWITPAGENTPYPKGVSVVNVPDMPDPGAGAMTFYYTNQQSARLMFYHDHSYGITRLNVYAGEAAPYLVTDKIEQDMIAGTNNSGVNPTGAKVLPDAGIPLVIQDKTFVDATTIGFQDPTWAWGSTPGKAHTGDLWLPHVYMTNQNPYDSSGTNPYGRWHYGPWFWPPTTVLHGPTANPYYNPSNPSSSEPALIPGVPNNSMAMESYMDTPLVNGEAYPYLDVQPTTVRFRILNAADDRFVNLQLYVADSNVTTADGRTNTEVKMVPAQDGREGGVPDSATAGPSMIQIANEGGFLPAPVVLPNQPIGWNLDQTNFDFGNVNQGTLILGTAERADVLIDFSKYAGKTLILYNDAPAPYPAIDPRYDYYTGKPDLTGTGSTPTTQAGYGPNTRTIMQIRVAATTPAPAYNLATLQSVFAKTTGKLGVFEAGEDPIIVPDARYDSAYNATFPTEQYVRIAETTTHTYKNITGATVTSTLDAKALHDEMGSAYETDYGRMSGFLGLELPASTATTQNFLLYPYAGPPVELIKSSGIYGTFLGNTTDGVQFWKITHNGVDTHTIHTHLFDVQVINHVAWDNVIRPPDANELGWKETVRVNPLSDTILAFRPVTPTTPFEVPNSIRLLDPTMPEGATLQGPPGGFTDPAANPVTVTNHYVNFGWEYVYHCHLLSHEEMDMMHSMAFAVAPRPPSNLSAARLNGNQGIQLTWTDASTTETGFVIQRATDAGFTNSPTTFTVAANTKTYTDATAAQATQYFYRVLARNLVGDTVTPGFPTLAGDSAWSNTASPGGATPSTSPKSVTATAARVNNNFDRVTLTWTDTSTTETGFRIQQATDSGFTANVVTSTVGANIVQFRTLNLPLRTNYYFRVQSFNAAGASAWVNAAPFPVLAP</sequence>
<dbReference type="InterPro" id="IPR008972">
    <property type="entry name" value="Cupredoxin"/>
</dbReference>
<dbReference type="InterPro" id="IPR036116">
    <property type="entry name" value="FN3_sf"/>
</dbReference>
<feature type="domain" description="Fibronectin type-III" evidence="2">
    <location>
        <begin position="1070"/>
        <end position="1176"/>
    </location>
</feature>
<dbReference type="SUPFAM" id="SSF49503">
    <property type="entry name" value="Cupredoxins"/>
    <property type="match status" value="3"/>
</dbReference>
<dbReference type="eggNOG" id="arCOG05978">
    <property type="taxonomic scope" value="Archaea"/>
</dbReference>
<organism evidence="3 4">
    <name type="scientific">Methanosphaerula palustris (strain ATCC BAA-1556 / DSM 19958 / E1-9c)</name>
    <dbReference type="NCBI Taxonomy" id="521011"/>
    <lineage>
        <taxon>Archaea</taxon>
        <taxon>Methanobacteriati</taxon>
        <taxon>Methanobacteriota</taxon>
        <taxon>Stenosarchaea group</taxon>
        <taxon>Methanomicrobia</taxon>
        <taxon>Methanomicrobiales</taxon>
        <taxon>Methanoregulaceae</taxon>
        <taxon>Methanosphaerula</taxon>
    </lineage>
</organism>
<dbReference type="PROSITE" id="PS50853">
    <property type="entry name" value="FN3"/>
    <property type="match status" value="2"/>
</dbReference>
<dbReference type="STRING" id="521011.Mpal_1394"/>
<evidence type="ECO:0000256" key="1">
    <source>
        <dbReference type="SAM" id="MobiDB-lite"/>
    </source>
</evidence>
<dbReference type="eggNOG" id="arCOG03914">
    <property type="taxonomic scope" value="Archaea"/>
</dbReference>
<dbReference type="PANTHER" id="PTHR48267">
    <property type="entry name" value="CUPREDOXIN SUPERFAMILY PROTEIN"/>
    <property type="match status" value="1"/>
</dbReference>
<keyword evidence="4" id="KW-1185">Reference proteome</keyword>
<dbReference type="SMART" id="SM00060">
    <property type="entry name" value="FN3"/>
    <property type="match status" value="2"/>
</dbReference>
<dbReference type="HOGENOM" id="CLU_001857_0_0_2"/>
<dbReference type="Gene3D" id="2.60.40.420">
    <property type="entry name" value="Cupredoxins - blue copper proteins"/>
    <property type="match status" value="3"/>
</dbReference>
<feature type="domain" description="Fibronectin type-III" evidence="2">
    <location>
        <begin position="1177"/>
        <end position="1272"/>
    </location>
</feature>